<sequence length="170" mass="19388">MSAVELDNAIRKWAASTACLTLAMILNEARLAFLLKCLWWHDKRHDGSYCKQTISEENLLSTFGHAAMMRHDGALPAHGVASSPIRFEMRSWLASLLRLQCLWWHDKRHDGSYCKQTISEENLLSTFGHAAMMRHDGALPAHGVASSPIRFEMRCKTRIPIWHLCMLTNQ</sequence>
<accession>B3SF09</accession>
<reference evidence="1 2" key="1">
    <citation type="journal article" date="2008" name="Nature">
        <title>The Trichoplax genome and the nature of placozoans.</title>
        <authorList>
            <person name="Srivastava M."/>
            <person name="Begovic E."/>
            <person name="Chapman J."/>
            <person name="Putnam N.H."/>
            <person name="Hellsten U."/>
            <person name="Kawashima T."/>
            <person name="Kuo A."/>
            <person name="Mitros T."/>
            <person name="Salamov A."/>
            <person name="Carpenter M.L."/>
            <person name="Signorovitch A.Y."/>
            <person name="Moreno M.A."/>
            <person name="Kamm K."/>
            <person name="Grimwood J."/>
            <person name="Schmutz J."/>
            <person name="Shapiro H."/>
            <person name="Grigoriev I.V."/>
            <person name="Buss L.W."/>
            <person name="Schierwater B."/>
            <person name="Dellaporta S.L."/>
            <person name="Rokhsar D.S."/>
        </authorList>
    </citation>
    <scope>NUCLEOTIDE SEQUENCE [LARGE SCALE GENOMIC DNA]</scope>
    <source>
        <strain evidence="1 2">Grell-BS-1999</strain>
    </source>
</reference>
<dbReference type="KEGG" id="tad:TRIADDRAFT_62832"/>
<keyword evidence="2" id="KW-1185">Reference proteome</keyword>
<protein>
    <submittedName>
        <fullName evidence="1">Uncharacterized protein</fullName>
    </submittedName>
</protein>
<proteinExistence type="predicted"/>
<dbReference type="GeneID" id="6760042"/>
<name>B3SF09_TRIAD</name>
<evidence type="ECO:0000313" key="1">
    <source>
        <dbReference type="EMBL" id="EDV18686.1"/>
    </source>
</evidence>
<gene>
    <name evidence="1" type="ORF">TRIADDRAFT_62832</name>
</gene>
<dbReference type="InParanoid" id="B3SF09"/>
<dbReference type="RefSeq" id="XP_002118828.1">
    <property type="nucleotide sequence ID" value="XM_002118792.1"/>
</dbReference>
<dbReference type="CTD" id="6760042"/>
<dbReference type="HOGENOM" id="CLU_1572675_0_0_1"/>
<dbReference type="AlphaFoldDB" id="B3SF09"/>
<dbReference type="Proteomes" id="UP000009022">
    <property type="component" value="Unassembled WGS sequence"/>
</dbReference>
<evidence type="ECO:0000313" key="2">
    <source>
        <dbReference type="Proteomes" id="UP000009022"/>
    </source>
</evidence>
<organism evidence="1 2">
    <name type="scientific">Trichoplax adhaerens</name>
    <name type="common">Trichoplax reptans</name>
    <dbReference type="NCBI Taxonomy" id="10228"/>
    <lineage>
        <taxon>Eukaryota</taxon>
        <taxon>Metazoa</taxon>
        <taxon>Placozoa</taxon>
        <taxon>Uniplacotomia</taxon>
        <taxon>Trichoplacea</taxon>
        <taxon>Trichoplacidae</taxon>
        <taxon>Trichoplax</taxon>
    </lineage>
</organism>
<dbReference type="EMBL" id="DS985776">
    <property type="protein sequence ID" value="EDV18686.1"/>
    <property type="molecule type" value="Genomic_DNA"/>
</dbReference>